<protein>
    <recommendedName>
        <fullName evidence="4">Cytochrome c domain-containing protein</fullName>
    </recommendedName>
</protein>
<dbReference type="Proteomes" id="UP000199058">
    <property type="component" value="Unassembled WGS sequence"/>
</dbReference>
<name>A0A1I1EMM7_9GAMM</name>
<dbReference type="STRING" id="1122252.SAMN05660443_0686"/>
<gene>
    <name evidence="2" type="ORF">SAMN05660443_0686</name>
</gene>
<evidence type="ECO:0000256" key="1">
    <source>
        <dbReference type="SAM" id="SignalP"/>
    </source>
</evidence>
<keyword evidence="3" id="KW-1185">Reference proteome</keyword>
<accession>A0A1I1EMM7</accession>
<feature type="chain" id="PRO_5011744165" description="Cytochrome c domain-containing protein" evidence="1">
    <location>
        <begin position="29"/>
        <end position="166"/>
    </location>
</feature>
<evidence type="ECO:0000313" key="3">
    <source>
        <dbReference type="Proteomes" id="UP000199058"/>
    </source>
</evidence>
<proteinExistence type="predicted"/>
<reference evidence="2 3" key="1">
    <citation type="submission" date="2016-10" db="EMBL/GenBank/DDBJ databases">
        <authorList>
            <person name="de Groot N.N."/>
        </authorList>
    </citation>
    <scope>NUCLEOTIDE SEQUENCE [LARGE SCALE GENOMIC DNA]</scope>
    <source>
        <strain evidence="2 3">DSM 18438</strain>
    </source>
</reference>
<organism evidence="2 3">
    <name type="scientific">Marinospirillum celere</name>
    <dbReference type="NCBI Taxonomy" id="1122252"/>
    <lineage>
        <taxon>Bacteria</taxon>
        <taxon>Pseudomonadati</taxon>
        <taxon>Pseudomonadota</taxon>
        <taxon>Gammaproteobacteria</taxon>
        <taxon>Oceanospirillales</taxon>
        <taxon>Oceanospirillaceae</taxon>
        <taxon>Marinospirillum</taxon>
    </lineage>
</organism>
<evidence type="ECO:0008006" key="4">
    <source>
        <dbReference type="Google" id="ProtNLM"/>
    </source>
</evidence>
<keyword evidence="1" id="KW-0732">Signal</keyword>
<sequence>MQTMPNQRPLRFSLWLLPLLGLLLLAGCGDDDSGSTPEAGTLDKVWSYDRIKACADCHSPAGGGTGASNGPDLSTPAKFRNNLLGASIDSYPGWNTTQDCSTTSFPWITESTPNKSALLAAVSWKWAEGNTNCEGTYSFHQPNNAIDNVPGLLADLELWIENGANP</sequence>
<dbReference type="AlphaFoldDB" id="A0A1I1EMM7"/>
<feature type="signal peptide" evidence="1">
    <location>
        <begin position="1"/>
        <end position="28"/>
    </location>
</feature>
<evidence type="ECO:0000313" key="2">
    <source>
        <dbReference type="EMBL" id="SFB87916.1"/>
    </source>
</evidence>
<dbReference type="EMBL" id="FOLH01000001">
    <property type="protein sequence ID" value="SFB87916.1"/>
    <property type="molecule type" value="Genomic_DNA"/>
</dbReference>